<proteinExistence type="inferred from homology"/>
<dbReference type="SUPFAM" id="SSF56529">
    <property type="entry name" value="FAH"/>
    <property type="match status" value="1"/>
</dbReference>
<protein>
    <recommendedName>
        <fullName evidence="3">Fumarylacetoacetase-like C-terminal domain-containing protein</fullName>
    </recommendedName>
</protein>
<keyword evidence="2" id="KW-0479">Metal-binding</keyword>
<evidence type="ECO:0000259" key="3">
    <source>
        <dbReference type="Pfam" id="PF01557"/>
    </source>
</evidence>
<evidence type="ECO:0000313" key="4">
    <source>
        <dbReference type="EMBL" id="SUZ59124.1"/>
    </source>
</evidence>
<dbReference type="GO" id="GO:0016853">
    <property type="term" value="F:isomerase activity"/>
    <property type="evidence" value="ECO:0007669"/>
    <property type="project" value="UniProtKB-ARBA"/>
</dbReference>
<dbReference type="FunFam" id="3.90.850.10:FF:000002">
    <property type="entry name" value="2-hydroxyhepta-2,4-diene-1,7-dioate isomerase"/>
    <property type="match status" value="1"/>
</dbReference>
<organism evidence="4">
    <name type="scientific">marine metagenome</name>
    <dbReference type="NCBI Taxonomy" id="408172"/>
    <lineage>
        <taxon>unclassified sequences</taxon>
        <taxon>metagenomes</taxon>
        <taxon>ecological metagenomes</taxon>
    </lineage>
</organism>
<feature type="domain" description="Fumarylacetoacetase-like C-terminal" evidence="3">
    <location>
        <begin position="75"/>
        <end position="280"/>
    </location>
</feature>
<dbReference type="PANTHER" id="PTHR42796:SF4">
    <property type="entry name" value="FUMARYLACETOACETATE HYDROLASE DOMAIN-CONTAINING PROTEIN 2A"/>
    <property type="match status" value="1"/>
</dbReference>
<evidence type="ECO:0000256" key="1">
    <source>
        <dbReference type="ARBA" id="ARBA00010211"/>
    </source>
</evidence>
<evidence type="ECO:0000256" key="2">
    <source>
        <dbReference type="ARBA" id="ARBA00022723"/>
    </source>
</evidence>
<dbReference type="PANTHER" id="PTHR42796">
    <property type="entry name" value="FUMARYLACETOACETATE HYDROLASE DOMAIN-CONTAINING PROTEIN 2A-RELATED"/>
    <property type="match status" value="1"/>
</dbReference>
<dbReference type="InterPro" id="IPR051121">
    <property type="entry name" value="FAH"/>
</dbReference>
<dbReference type="Pfam" id="PF01557">
    <property type="entry name" value="FAA_hydrolase"/>
    <property type="match status" value="1"/>
</dbReference>
<reference evidence="4" key="1">
    <citation type="submission" date="2018-05" db="EMBL/GenBank/DDBJ databases">
        <authorList>
            <person name="Lanie J.A."/>
            <person name="Ng W.-L."/>
            <person name="Kazmierczak K.M."/>
            <person name="Andrzejewski T.M."/>
            <person name="Davidsen T.M."/>
            <person name="Wayne K.J."/>
            <person name="Tettelin H."/>
            <person name="Glass J.I."/>
            <person name="Rusch D."/>
            <person name="Podicherti R."/>
            <person name="Tsui H.-C.T."/>
            <person name="Winkler M.E."/>
        </authorList>
    </citation>
    <scope>NUCLEOTIDE SEQUENCE</scope>
</reference>
<dbReference type="InterPro" id="IPR011234">
    <property type="entry name" value="Fumarylacetoacetase-like_C"/>
</dbReference>
<gene>
    <name evidence="4" type="ORF">METZ01_LOCUS11978</name>
</gene>
<dbReference type="Gene3D" id="3.90.850.10">
    <property type="entry name" value="Fumarylacetoacetase-like, C-terminal domain"/>
    <property type="match status" value="1"/>
</dbReference>
<sequence>MKLIRFGNVGHEKPGILLKNGKKIDVSAFGEDFNENFFGTEGIERLHLWLINNKINCPTVGDENRLGSPMVRPSKIVCIGLNYAKHAAETGVNIPKEPVLFFKSTSALVGPNDDLILPKGSKKTDWEVELALVIGKKASYVNKVDALNHVAGYVLHNDYSERTFQLEKSGQWVKGKSCDTFAPMGPYIATKDEIKDPNNLNLWLKLNGKMMQNSNTSDFIFNIQMVVSYISQFMTLLPGDVISTGTPCGVGLGLNPPKYLKPGDVVELGIEGLGNAKQHVKAYN</sequence>
<dbReference type="AlphaFoldDB" id="A0A381NY63"/>
<dbReference type="InterPro" id="IPR036663">
    <property type="entry name" value="Fumarylacetoacetase_C_sf"/>
</dbReference>
<comment type="similarity">
    <text evidence="1">Belongs to the FAH family.</text>
</comment>
<name>A0A381NY63_9ZZZZ</name>
<dbReference type="GO" id="GO:0046872">
    <property type="term" value="F:metal ion binding"/>
    <property type="evidence" value="ECO:0007669"/>
    <property type="project" value="UniProtKB-KW"/>
</dbReference>
<dbReference type="EMBL" id="UINC01000665">
    <property type="protein sequence ID" value="SUZ59124.1"/>
    <property type="molecule type" value="Genomic_DNA"/>
</dbReference>
<dbReference type="GO" id="GO:0019752">
    <property type="term" value="P:carboxylic acid metabolic process"/>
    <property type="evidence" value="ECO:0007669"/>
    <property type="project" value="UniProtKB-ARBA"/>
</dbReference>
<accession>A0A381NY63</accession>